<feature type="transmembrane region" description="Helical" evidence="1">
    <location>
        <begin position="6"/>
        <end position="29"/>
    </location>
</feature>
<reference evidence="2" key="1">
    <citation type="submission" date="2018-06" db="EMBL/GenBank/DDBJ databases">
        <authorList>
            <person name="Zhirakovskaya E."/>
        </authorList>
    </citation>
    <scope>NUCLEOTIDE SEQUENCE</scope>
</reference>
<organism evidence="2">
    <name type="scientific">hydrothermal vent metagenome</name>
    <dbReference type="NCBI Taxonomy" id="652676"/>
    <lineage>
        <taxon>unclassified sequences</taxon>
        <taxon>metagenomes</taxon>
        <taxon>ecological metagenomes</taxon>
    </lineage>
</organism>
<sequence length="51" mass="5660">MPTLIRFLIFILFLSALVFSSMVALVVFVDPAQKEVSIRIPASDLLGPVKR</sequence>
<evidence type="ECO:0000256" key="1">
    <source>
        <dbReference type="SAM" id="Phobius"/>
    </source>
</evidence>
<name>A0A3B0U3H4_9ZZZZ</name>
<keyword evidence="1" id="KW-0812">Transmembrane</keyword>
<dbReference type="EMBL" id="UOEO01000218">
    <property type="protein sequence ID" value="VAW22923.1"/>
    <property type="molecule type" value="Genomic_DNA"/>
</dbReference>
<dbReference type="AlphaFoldDB" id="A0A3B0U3H4"/>
<protein>
    <submittedName>
        <fullName evidence="2">Uncharacterized protein</fullName>
    </submittedName>
</protein>
<evidence type="ECO:0000313" key="2">
    <source>
        <dbReference type="EMBL" id="VAW22923.1"/>
    </source>
</evidence>
<keyword evidence="1" id="KW-0472">Membrane</keyword>
<gene>
    <name evidence="2" type="ORF">MNBD_ALPHA12-1720</name>
</gene>
<keyword evidence="1" id="KW-1133">Transmembrane helix</keyword>
<proteinExistence type="predicted"/>
<accession>A0A3B0U3H4</accession>